<evidence type="ECO:0000313" key="1">
    <source>
        <dbReference type="EMBL" id="RKE98214.1"/>
    </source>
</evidence>
<keyword evidence="2" id="KW-1185">Reference proteome</keyword>
<sequence length="182" mass="21001">MFFAIQISAQNNTFNEQFCDALKTLSKEVKKKRIKRASFDDITGKMSGLFGSTNQFVNTNHEFIKDYPLFQADYGLPMSGESRLVNDFNVLVNMSYVNLLDSETQKQIKIYLQDLSTTISDCNCKPINDNKVPVEIKKNKYYRLNWDCGKQGKIGLVVDTLELNEEATRFICYMNFGYISLY</sequence>
<accession>A0A420DVG5</accession>
<organism evidence="1 2">
    <name type="scientific">Ichthyenterobacterium magnum</name>
    <dbReference type="NCBI Taxonomy" id="1230530"/>
    <lineage>
        <taxon>Bacteria</taxon>
        <taxon>Pseudomonadati</taxon>
        <taxon>Bacteroidota</taxon>
        <taxon>Flavobacteriia</taxon>
        <taxon>Flavobacteriales</taxon>
        <taxon>Flavobacteriaceae</taxon>
        <taxon>Ichthyenterobacterium</taxon>
    </lineage>
</organism>
<comment type="caution">
    <text evidence="1">The sequence shown here is derived from an EMBL/GenBank/DDBJ whole genome shotgun (WGS) entry which is preliminary data.</text>
</comment>
<evidence type="ECO:0000313" key="2">
    <source>
        <dbReference type="Proteomes" id="UP000284892"/>
    </source>
</evidence>
<dbReference type="Proteomes" id="UP000284892">
    <property type="component" value="Unassembled WGS sequence"/>
</dbReference>
<gene>
    <name evidence="1" type="ORF">BXY80_0290</name>
</gene>
<dbReference type="EMBL" id="RAQJ01000001">
    <property type="protein sequence ID" value="RKE98214.1"/>
    <property type="molecule type" value="Genomic_DNA"/>
</dbReference>
<protein>
    <submittedName>
        <fullName evidence="1">Uncharacterized protein</fullName>
    </submittedName>
</protein>
<reference evidence="1 2" key="1">
    <citation type="submission" date="2018-09" db="EMBL/GenBank/DDBJ databases">
        <title>Genomic Encyclopedia of Archaeal and Bacterial Type Strains, Phase II (KMG-II): from individual species to whole genera.</title>
        <authorList>
            <person name="Goeker M."/>
        </authorList>
    </citation>
    <scope>NUCLEOTIDE SEQUENCE [LARGE SCALE GENOMIC DNA]</scope>
    <source>
        <strain evidence="1 2">DSM 26283</strain>
    </source>
</reference>
<proteinExistence type="predicted"/>
<name>A0A420DVG5_9FLAO</name>
<dbReference type="AlphaFoldDB" id="A0A420DVG5"/>